<dbReference type="PROSITE" id="PS50878">
    <property type="entry name" value="RT_POL"/>
    <property type="match status" value="1"/>
</dbReference>
<dbReference type="Gene3D" id="3.30.70.270">
    <property type="match status" value="2"/>
</dbReference>
<evidence type="ECO:0000256" key="3">
    <source>
        <dbReference type="ARBA" id="ARBA00022679"/>
    </source>
</evidence>
<evidence type="ECO:0000256" key="6">
    <source>
        <dbReference type="ARBA" id="ARBA00022759"/>
    </source>
</evidence>
<dbReference type="Pfam" id="PF00078">
    <property type="entry name" value="RVT_1"/>
    <property type="match status" value="1"/>
</dbReference>
<proteinExistence type="inferred from homology"/>
<keyword evidence="3" id="KW-0808">Transferase</keyword>
<dbReference type="Pfam" id="PF06817">
    <property type="entry name" value="RVT_thumb"/>
    <property type="match status" value="1"/>
</dbReference>
<dbReference type="GO" id="GO:0035613">
    <property type="term" value="F:RNA stem-loop binding"/>
    <property type="evidence" value="ECO:0007669"/>
    <property type="project" value="TreeGrafter"/>
</dbReference>
<dbReference type="InterPro" id="IPR043502">
    <property type="entry name" value="DNA/RNA_pol_sf"/>
</dbReference>
<evidence type="ECO:0000259" key="9">
    <source>
        <dbReference type="PROSITE" id="PS50878"/>
    </source>
</evidence>
<dbReference type="InterPro" id="IPR043128">
    <property type="entry name" value="Rev_trsase/Diguanyl_cyclase"/>
</dbReference>
<evidence type="ECO:0000256" key="5">
    <source>
        <dbReference type="ARBA" id="ARBA00022722"/>
    </source>
</evidence>
<dbReference type="InterPro" id="IPR000477">
    <property type="entry name" value="RT_dom"/>
</dbReference>
<evidence type="ECO:0000256" key="8">
    <source>
        <dbReference type="ARBA" id="ARBA00022918"/>
    </source>
</evidence>
<protein>
    <recommendedName>
        <fullName evidence="2">ribonuclease H</fullName>
        <ecNumber evidence="2">3.1.26.4</ecNumber>
    </recommendedName>
</protein>
<gene>
    <name evidence="10" type="primary">Ervk18_1</name>
    <name evidence="10" type="ORF">CERFAM_R06703</name>
</gene>
<evidence type="ECO:0000256" key="2">
    <source>
        <dbReference type="ARBA" id="ARBA00012180"/>
    </source>
</evidence>
<name>A0A851SDG5_CERFA</name>
<evidence type="ECO:0000256" key="7">
    <source>
        <dbReference type="ARBA" id="ARBA00022801"/>
    </source>
</evidence>
<evidence type="ECO:0000256" key="4">
    <source>
        <dbReference type="ARBA" id="ARBA00022695"/>
    </source>
</evidence>
<dbReference type="EMBL" id="WBNC01017792">
    <property type="protein sequence ID" value="NXD03769.1"/>
    <property type="molecule type" value="Genomic_DNA"/>
</dbReference>
<dbReference type="EC" id="3.1.26.4" evidence="2"/>
<evidence type="ECO:0000256" key="1">
    <source>
        <dbReference type="ARBA" id="ARBA00010879"/>
    </source>
</evidence>
<reference evidence="10" key="1">
    <citation type="submission" date="2019-09" db="EMBL/GenBank/DDBJ databases">
        <title>Bird 10,000 Genomes (B10K) Project - Family phase.</title>
        <authorList>
            <person name="Zhang G."/>
        </authorList>
    </citation>
    <scope>NUCLEOTIDE SEQUENCE</scope>
    <source>
        <strain evidence="10">OUT-0039</strain>
        <tissue evidence="10">Muscle</tissue>
    </source>
</reference>
<organism evidence="10 11">
    <name type="scientific">Certhia familiaris</name>
    <name type="common">Eurasian treecreeper</name>
    <dbReference type="NCBI Taxonomy" id="73333"/>
    <lineage>
        <taxon>Eukaryota</taxon>
        <taxon>Metazoa</taxon>
        <taxon>Chordata</taxon>
        <taxon>Craniata</taxon>
        <taxon>Vertebrata</taxon>
        <taxon>Euteleostomi</taxon>
        <taxon>Archelosauria</taxon>
        <taxon>Archosauria</taxon>
        <taxon>Dinosauria</taxon>
        <taxon>Saurischia</taxon>
        <taxon>Theropoda</taxon>
        <taxon>Coelurosauria</taxon>
        <taxon>Aves</taxon>
        <taxon>Neognathae</taxon>
        <taxon>Neoaves</taxon>
        <taxon>Telluraves</taxon>
        <taxon>Australaves</taxon>
        <taxon>Passeriformes</taxon>
        <taxon>Certhiidae</taxon>
        <taxon>Certhiinae</taxon>
        <taxon>Certhia</taxon>
    </lineage>
</organism>
<keyword evidence="8" id="KW-0695">RNA-directed DNA polymerase</keyword>
<keyword evidence="5" id="KW-0540">Nuclease</keyword>
<feature type="non-terminal residue" evidence="10">
    <location>
        <position position="1"/>
    </location>
</feature>
<accession>A0A851SDG5</accession>
<dbReference type="GO" id="GO:0003964">
    <property type="term" value="F:RNA-directed DNA polymerase activity"/>
    <property type="evidence" value="ECO:0007669"/>
    <property type="project" value="UniProtKB-KW"/>
</dbReference>
<keyword evidence="4" id="KW-0548">Nucleotidyltransferase</keyword>
<dbReference type="AlphaFoldDB" id="A0A851SDG5"/>
<keyword evidence="7" id="KW-0378">Hydrolase</keyword>
<feature type="domain" description="Reverse transcriptase" evidence="9">
    <location>
        <begin position="1"/>
        <end position="78"/>
    </location>
</feature>
<comment type="similarity">
    <text evidence="1">Belongs to the beta type-B retroviral polymerase family. HERV class-II K(HML-2) pol subfamily.</text>
</comment>
<dbReference type="GO" id="GO:0004523">
    <property type="term" value="F:RNA-DNA hybrid ribonuclease activity"/>
    <property type="evidence" value="ECO:0007669"/>
    <property type="project" value="UniProtKB-EC"/>
</dbReference>
<dbReference type="InterPro" id="IPR010661">
    <property type="entry name" value="RVT_thumb"/>
</dbReference>
<keyword evidence="6" id="KW-0255">Endonuclease</keyword>
<dbReference type="PANTHER" id="PTHR41694">
    <property type="entry name" value="ENDOGENOUS RETROVIRUS GROUP K MEMBER POL PROTEIN"/>
    <property type="match status" value="1"/>
</dbReference>
<evidence type="ECO:0000313" key="10">
    <source>
        <dbReference type="EMBL" id="NXD03769.1"/>
    </source>
</evidence>
<comment type="caution">
    <text evidence="10">The sequence shown here is derived from an EMBL/GenBank/DDBJ whole genome shotgun (WGS) entry which is preliminary data.</text>
</comment>
<keyword evidence="11" id="KW-1185">Reference proteome</keyword>
<evidence type="ECO:0000313" key="11">
    <source>
        <dbReference type="Proteomes" id="UP000611277"/>
    </source>
</evidence>
<sequence>SPTIYQWFVALALSPVQQAKPHVLLYDYMDNILIAAEKQDDMKETLALMTKTVKCAGFKIAQDKIQKMPPWQYLGWCIRSQTVQPQQLQIKKKKKKNSTLYEEQKLLGTINWVFCPSGTALVLQLGITNSDLASLFALLKGESDLSSPRHLNHEAQLALQKAADAIAHRQASQWAPDLPFLLIL</sequence>
<dbReference type="SUPFAM" id="SSF56672">
    <property type="entry name" value="DNA/RNA polymerases"/>
    <property type="match status" value="1"/>
</dbReference>
<dbReference type="Proteomes" id="UP000611277">
    <property type="component" value="Unassembled WGS sequence"/>
</dbReference>
<feature type="non-terminal residue" evidence="10">
    <location>
        <position position="184"/>
    </location>
</feature>
<dbReference type="PANTHER" id="PTHR41694:SF3">
    <property type="entry name" value="RNA-DIRECTED DNA POLYMERASE-RELATED"/>
    <property type="match status" value="1"/>
</dbReference>